<evidence type="ECO:0000259" key="5">
    <source>
        <dbReference type="Pfam" id="PF00732"/>
    </source>
</evidence>
<dbReference type="Proteomes" id="UP000319671">
    <property type="component" value="Unassembled WGS sequence"/>
</dbReference>
<organism evidence="7 8">
    <name type="scientific">Neobacillus bataviensis</name>
    <dbReference type="NCBI Taxonomy" id="220685"/>
    <lineage>
        <taxon>Bacteria</taxon>
        <taxon>Bacillati</taxon>
        <taxon>Bacillota</taxon>
        <taxon>Bacilli</taxon>
        <taxon>Bacillales</taxon>
        <taxon>Bacillaceae</taxon>
        <taxon>Neobacillus</taxon>
    </lineage>
</organism>
<dbReference type="GO" id="GO:0050660">
    <property type="term" value="F:flavin adenine dinucleotide binding"/>
    <property type="evidence" value="ECO:0007669"/>
    <property type="project" value="InterPro"/>
</dbReference>
<keyword evidence="4" id="KW-0560">Oxidoreductase</keyword>
<feature type="domain" description="Glucose-methanol-choline oxidoreductase C-terminal" evidence="6">
    <location>
        <begin position="500"/>
        <end position="551"/>
    </location>
</feature>
<evidence type="ECO:0000256" key="3">
    <source>
        <dbReference type="ARBA" id="ARBA00022827"/>
    </source>
</evidence>
<comment type="caution">
    <text evidence="7">The sequence shown here is derived from an EMBL/GenBank/DDBJ whole genome shotgun (WGS) entry which is preliminary data.</text>
</comment>
<dbReference type="Pfam" id="PF00732">
    <property type="entry name" value="GMC_oxred_N"/>
    <property type="match status" value="1"/>
</dbReference>
<evidence type="ECO:0000259" key="6">
    <source>
        <dbReference type="Pfam" id="PF05199"/>
    </source>
</evidence>
<evidence type="ECO:0000256" key="2">
    <source>
        <dbReference type="ARBA" id="ARBA00022630"/>
    </source>
</evidence>
<evidence type="ECO:0000313" key="8">
    <source>
        <dbReference type="Proteomes" id="UP000319671"/>
    </source>
</evidence>
<evidence type="ECO:0000256" key="1">
    <source>
        <dbReference type="ARBA" id="ARBA00010790"/>
    </source>
</evidence>
<gene>
    <name evidence="7" type="ORF">FB550_103368</name>
</gene>
<dbReference type="InterPro" id="IPR036188">
    <property type="entry name" value="FAD/NAD-bd_sf"/>
</dbReference>
<dbReference type="Gene3D" id="3.50.50.60">
    <property type="entry name" value="FAD/NAD(P)-binding domain"/>
    <property type="match status" value="2"/>
</dbReference>
<accession>A0A561DPA0</accession>
<evidence type="ECO:0000313" key="7">
    <source>
        <dbReference type="EMBL" id="TWE05191.1"/>
    </source>
</evidence>
<keyword evidence="2" id="KW-0285">Flavoprotein</keyword>
<sequence length="565" mass="62079">MYLDADVIVIGAGGGGAVIAKELGEKGISVLLLEAGPWYGNQKWPEPNKHPGALTSSSVTDLSKNILDKCFTDYEEDMNDLVSGKLRWGPADRNQKPWFRGLQQKGFIWQNSGIGGTTLQYLANSPRAYPMAVDHVWPISYRELIPYYEKVEATLPVKPAPMTAKEELFFYGAKKAGWSLLKTNNVTTPGYRPQPNAILQPDPQINNPGFDFNEPHLGCTLRGHCINGCKMGPSVETVAKRSTLVSYIPLALKTGNVEIQPNTFVTKILTDDDSTRGLSAIGVQVRNTWTAETTELRAKVIVMSAGVIETPRLWLNSKLPDNPWVGKGLTNHWFDCITGIFDERVLTNILGISEGLPYIGQTSGARFDYPGLGMLLAFGTSPGAYSTLLYGSSQSGYATFNTPSPKELEGVITGSMLKKVMSDYPRTLSIAVIIDDEVNQRNGISLDPVRMDEHGHVPILNYNPSKNDIPKREYLTRIGADILIKAGAKQIIRTNMPPGVFIHIHSTMRIGYVTDTNCEAHQVKRLFIADNSVLYNSLGGPNPTLTTQALATRTAEKIANKYFSN</sequence>
<evidence type="ECO:0000256" key="4">
    <source>
        <dbReference type="ARBA" id="ARBA00023002"/>
    </source>
</evidence>
<dbReference type="AlphaFoldDB" id="A0A561DPA0"/>
<dbReference type="InterPro" id="IPR000172">
    <property type="entry name" value="GMC_OxRdtase_N"/>
</dbReference>
<comment type="similarity">
    <text evidence="1">Belongs to the GMC oxidoreductase family.</text>
</comment>
<keyword evidence="3" id="KW-0274">FAD</keyword>
<dbReference type="EMBL" id="VIVN01000003">
    <property type="protein sequence ID" value="TWE05191.1"/>
    <property type="molecule type" value="Genomic_DNA"/>
</dbReference>
<dbReference type="Pfam" id="PF05199">
    <property type="entry name" value="GMC_oxred_C"/>
    <property type="match status" value="1"/>
</dbReference>
<proteinExistence type="inferred from homology"/>
<dbReference type="PANTHER" id="PTHR46056">
    <property type="entry name" value="LONG-CHAIN-ALCOHOL OXIDASE"/>
    <property type="match status" value="1"/>
</dbReference>
<protein>
    <submittedName>
        <fullName evidence="7">Choline dehydrogenase-like flavoprotein</fullName>
    </submittedName>
</protein>
<reference evidence="7 8" key="1">
    <citation type="submission" date="2019-06" db="EMBL/GenBank/DDBJ databases">
        <title>Sorghum-associated microbial communities from plants grown in Nebraska, USA.</title>
        <authorList>
            <person name="Schachtman D."/>
        </authorList>
    </citation>
    <scope>NUCLEOTIDE SEQUENCE [LARGE SCALE GENOMIC DNA]</scope>
    <source>
        <strain evidence="7 8">2482</strain>
    </source>
</reference>
<feature type="domain" description="Glucose-methanol-choline oxidoreductase N-terminal" evidence="5">
    <location>
        <begin position="229"/>
        <end position="332"/>
    </location>
</feature>
<dbReference type="PANTHER" id="PTHR46056:SF12">
    <property type="entry name" value="LONG-CHAIN-ALCOHOL OXIDASE"/>
    <property type="match status" value="1"/>
</dbReference>
<keyword evidence="8" id="KW-1185">Reference proteome</keyword>
<dbReference type="RefSeq" id="WP_144563837.1">
    <property type="nucleotide sequence ID" value="NZ_VIVN01000003.1"/>
</dbReference>
<dbReference type="SUPFAM" id="SSF51905">
    <property type="entry name" value="FAD/NAD(P)-binding domain"/>
    <property type="match status" value="1"/>
</dbReference>
<name>A0A561DPA0_9BACI</name>
<dbReference type="InterPro" id="IPR007867">
    <property type="entry name" value="GMC_OxRtase_C"/>
</dbReference>
<dbReference type="GO" id="GO:0016614">
    <property type="term" value="F:oxidoreductase activity, acting on CH-OH group of donors"/>
    <property type="evidence" value="ECO:0007669"/>
    <property type="project" value="InterPro"/>
</dbReference>